<dbReference type="GO" id="GO:0006298">
    <property type="term" value="P:mismatch repair"/>
    <property type="evidence" value="ECO:0007669"/>
    <property type="project" value="UniProtKB-UniRule"/>
</dbReference>
<accession>A0A2X2J0X8</accession>
<evidence type="ECO:0000256" key="5">
    <source>
        <dbReference type="HAMAP-Rule" id="MF_00149"/>
    </source>
</evidence>
<dbReference type="GO" id="GO:0005524">
    <property type="term" value="F:ATP binding"/>
    <property type="evidence" value="ECO:0007669"/>
    <property type="project" value="InterPro"/>
</dbReference>
<evidence type="ECO:0000313" key="10">
    <source>
        <dbReference type="Proteomes" id="UP000251241"/>
    </source>
</evidence>
<dbReference type="Pfam" id="PF13589">
    <property type="entry name" value="HATPase_c_3"/>
    <property type="match status" value="1"/>
</dbReference>
<dbReference type="SMART" id="SM00853">
    <property type="entry name" value="MutL_C"/>
    <property type="match status" value="1"/>
</dbReference>
<protein>
    <recommendedName>
        <fullName evidence="2 5">DNA mismatch repair protein MutL</fullName>
    </recommendedName>
</protein>
<organism evidence="9 10">
    <name type="scientific">Sphingobacterium multivorum</name>
    <dbReference type="NCBI Taxonomy" id="28454"/>
    <lineage>
        <taxon>Bacteria</taxon>
        <taxon>Pseudomonadati</taxon>
        <taxon>Bacteroidota</taxon>
        <taxon>Sphingobacteriia</taxon>
        <taxon>Sphingobacteriales</taxon>
        <taxon>Sphingobacteriaceae</taxon>
        <taxon>Sphingobacterium</taxon>
    </lineage>
</organism>
<feature type="domain" description="DNA mismatch repair protein S5" evidence="8">
    <location>
        <begin position="209"/>
        <end position="327"/>
    </location>
</feature>
<evidence type="ECO:0000259" key="8">
    <source>
        <dbReference type="SMART" id="SM01340"/>
    </source>
</evidence>
<dbReference type="InterPro" id="IPR037198">
    <property type="entry name" value="MutL_C_sf"/>
</dbReference>
<dbReference type="Pfam" id="PF01119">
    <property type="entry name" value="DNA_mis_repair"/>
    <property type="match status" value="1"/>
</dbReference>
<dbReference type="SUPFAM" id="SSF54211">
    <property type="entry name" value="Ribosomal protein S5 domain 2-like"/>
    <property type="match status" value="1"/>
</dbReference>
<dbReference type="RefSeq" id="WP_112375006.1">
    <property type="nucleotide sequence ID" value="NZ_CP069793.1"/>
</dbReference>
<dbReference type="FunFam" id="3.30.565.10:FF:000003">
    <property type="entry name" value="DNA mismatch repair endonuclease MutL"/>
    <property type="match status" value="1"/>
</dbReference>
<name>A0A2X2J0X8_SPHMU</name>
<evidence type="ECO:0000259" key="7">
    <source>
        <dbReference type="SMART" id="SM00853"/>
    </source>
</evidence>
<dbReference type="SMART" id="SM01340">
    <property type="entry name" value="DNA_mis_repair"/>
    <property type="match status" value="1"/>
</dbReference>
<feature type="domain" description="MutL C-terminal dimerisation" evidence="7">
    <location>
        <begin position="442"/>
        <end position="585"/>
    </location>
</feature>
<dbReference type="InterPro" id="IPR042121">
    <property type="entry name" value="MutL_C_regsub"/>
</dbReference>
<dbReference type="CDD" id="cd00782">
    <property type="entry name" value="MutL_Trans"/>
    <property type="match status" value="1"/>
</dbReference>
<dbReference type="PANTHER" id="PTHR10073:SF12">
    <property type="entry name" value="DNA MISMATCH REPAIR PROTEIN MLH1"/>
    <property type="match status" value="1"/>
</dbReference>
<feature type="region of interest" description="Disordered" evidence="6">
    <location>
        <begin position="372"/>
        <end position="392"/>
    </location>
</feature>
<evidence type="ECO:0000256" key="6">
    <source>
        <dbReference type="SAM" id="MobiDB-lite"/>
    </source>
</evidence>
<keyword evidence="4 5" id="KW-0234">DNA repair</keyword>
<dbReference type="SUPFAM" id="SSF55874">
    <property type="entry name" value="ATPase domain of HSP90 chaperone/DNA topoisomerase II/histidine kinase"/>
    <property type="match status" value="1"/>
</dbReference>
<dbReference type="Proteomes" id="UP000251241">
    <property type="component" value="Unassembled WGS sequence"/>
</dbReference>
<dbReference type="InterPro" id="IPR042120">
    <property type="entry name" value="MutL_C_dimsub"/>
</dbReference>
<dbReference type="EMBL" id="UAUU01000009">
    <property type="protein sequence ID" value="SPZ87314.1"/>
    <property type="molecule type" value="Genomic_DNA"/>
</dbReference>
<dbReference type="InterPro" id="IPR014721">
    <property type="entry name" value="Ribsml_uS5_D2-typ_fold_subgr"/>
</dbReference>
<dbReference type="InterPro" id="IPR020568">
    <property type="entry name" value="Ribosomal_Su5_D2-typ_SF"/>
</dbReference>
<sequence>MSDIIQLLPDNVANQIAAGEVVQRPASAIKELIENAIDAGADKIKLIVKDAGKSLIQVIDNGCGMSVTDARLCFERHATSKIRKAEDLFAIRTMGFRGEAMASIAAIAQVELKTRRIEDELGTVVEIEGSKVVNQYPEAVAAGTNILVKNLFYNIPARRNFLKSNSVEMRHIIDEFQRIALSNPQIFLTLHSDGNEIYHLPAETLKQRIVHIFGNNYNQRLVPVEEDTSIIKVEGFVGKPEFAKKTRGEQFFFVNKRFVRDPYLHHAVMNAYEDILQAETFPFYVLFIDIDPARIDINVHPTKTEIKYEDDKAIYAIIRSAVKRSLGRYNIMPSLDFEQETSFTNLITKKALDEIIAPTVTFNPDFNPFDTDKSKSNSSYTRSESYAEGLNKKTGGIPSNWDSLYQIVEKEESVQLPLHDEPELRTDDPQIIQVEDKSSSKLFFQLHNKYIVSQIHSGFILIDQQAAHERILFEQFLSQLDQHKGLSQQSLFPQTLDLNAADNELMKDLLEDINGLGFQIREFGKNSYIIDGIPADLGTGFDEIKMIEKILEDYKNNQSEYKLAKRENLAKSLARNAAIKPGTALDNTAMAELVDRLFACHSPNISIYGNPVIVTFTLQELAEKFGKN</sequence>
<keyword evidence="3 5" id="KW-0227">DNA damage</keyword>
<dbReference type="GO" id="GO:0030983">
    <property type="term" value="F:mismatched DNA binding"/>
    <property type="evidence" value="ECO:0007669"/>
    <property type="project" value="InterPro"/>
</dbReference>
<dbReference type="Pfam" id="PF08676">
    <property type="entry name" value="MutL_C"/>
    <property type="match status" value="1"/>
</dbReference>
<dbReference type="PANTHER" id="PTHR10073">
    <property type="entry name" value="DNA MISMATCH REPAIR PROTEIN MLH, PMS, MUTL"/>
    <property type="match status" value="1"/>
</dbReference>
<dbReference type="InterPro" id="IPR020667">
    <property type="entry name" value="DNA_mismatch_repair_MutL"/>
</dbReference>
<dbReference type="Gene3D" id="3.30.565.10">
    <property type="entry name" value="Histidine kinase-like ATPase, C-terminal domain"/>
    <property type="match status" value="1"/>
</dbReference>
<dbReference type="InterPro" id="IPR014790">
    <property type="entry name" value="MutL_C"/>
</dbReference>
<reference evidence="9 10" key="1">
    <citation type="submission" date="2018-06" db="EMBL/GenBank/DDBJ databases">
        <authorList>
            <consortium name="Pathogen Informatics"/>
            <person name="Doyle S."/>
        </authorList>
    </citation>
    <scope>NUCLEOTIDE SEQUENCE [LARGE SCALE GENOMIC DNA]</scope>
    <source>
        <strain evidence="9 10">NCTC11343</strain>
    </source>
</reference>
<gene>
    <name evidence="5 9" type="primary">mutL</name>
    <name evidence="9" type="ORF">NCTC11343_02842</name>
</gene>
<dbReference type="Gene3D" id="3.30.1370.100">
    <property type="entry name" value="MutL, C-terminal domain, regulatory subdomain"/>
    <property type="match status" value="1"/>
</dbReference>
<proteinExistence type="inferred from homology"/>
<evidence type="ECO:0000256" key="4">
    <source>
        <dbReference type="ARBA" id="ARBA00023204"/>
    </source>
</evidence>
<comment type="function">
    <text evidence="5">This protein is involved in the repair of mismatches in DNA. It is required for dam-dependent methyl-directed DNA mismatch repair. May act as a 'molecular matchmaker', a protein that promotes the formation of a stable complex between two or more DNA-binding proteins in an ATP-dependent manner without itself being part of a final effector complex.</text>
</comment>
<dbReference type="HAMAP" id="MF_00149">
    <property type="entry name" value="DNA_mis_repair"/>
    <property type="match status" value="1"/>
</dbReference>
<dbReference type="Gene3D" id="3.30.1540.20">
    <property type="entry name" value="MutL, C-terminal domain, dimerisation subdomain"/>
    <property type="match status" value="1"/>
</dbReference>
<dbReference type="SUPFAM" id="SSF118116">
    <property type="entry name" value="DNA mismatch repair protein MutL"/>
    <property type="match status" value="1"/>
</dbReference>
<dbReference type="GO" id="GO:0032300">
    <property type="term" value="C:mismatch repair complex"/>
    <property type="evidence" value="ECO:0007669"/>
    <property type="project" value="InterPro"/>
</dbReference>
<dbReference type="GO" id="GO:0016887">
    <property type="term" value="F:ATP hydrolysis activity"/>
    <property type="evidence" value="ECO:0007669"/>
    <property type="project" value="InterPro"/>
</dbReference>
<dbReference type="GeneID" id="97182770"/>
<dbReference type="AlphaFoldDB" id="A0A2X2J0X8"/>
<evidence type="ECO:0000313" key="9">
    <source>
        <dbReference type="EMBL" id="SPZ87314.1"/>
    </source>
</evidence>
<dbReference type="InterPro" id="IPR038973">
    <property type="entry name" value="MutL/Mlh/Pms-like"/>
</dbReference>
<dbReference type="NCBIfam" id="TIGR00585">
    <property type="entry name" value="mutl"/>
    <property type="match status" value="1"/>
</dbReference>
<dbReference type="InterPro" id="IPR036890">
    <property type="entry name" value="HATPase_C_sf"/>
</dbReference>
<comment type="similarity">
    <text evidence="1 5">Belongs to the DNA mismatch repair MutL/HexB family.</text>
</comment>
<dbReference type="GO" id="GO:0140664">
    <property type="term" value="F:ATP-dependent DNA damage sensor activity"/>
    <property type="evidence" value="ECO:0007669"/>
    <property type="project" value="InterPro"/>
</dbReference>
<evidence type="ECO:0000256" key="2">
    <source>
        <dbReference type="ARBA" id="ARBA00021975"/>
    </source>
</evidence>
<dbReference type="Gene3D" id="3.30.230.10">
    <property type="match status" value="1"/>
</dbReference>
<dbReference type="CDD" id="cd16926">
    <property type="entry name" value="HATPase_MutL-MLH-PMS-like"/>
    <property type="match status" value="1"/>
</dbReference>
<evidence type="ECO:0000256" key="3">
    <source>
        <dbReference type="ARBA" id="ARBA00022763"/>
    </source>
</evidence>
<evidence type="ECO:0000256" key="1">
    <source>
        <dbReference type="ARBA" id="ARBA00006082"/>
    </source>
</evidence>
<dbReference type="InterPro" id="IPR002099">
    <property type="entry name" value="MutL/Mlh/PMS"/>
</dbReference>
<dbReference type="InterPro" id="IPR013507">
    <property type="entry name" value="DNA_mismatch_S5_2-like"/>
</dbReference>